<evidence type="ECO:0000256" key="10">
    <source>
        <dbReference type="PROSITE-ProRule" id="PRU01373"/>
    </source>
</evidence>
<reference evidence="13 14" key="1">
    <citation type="submission" date="2008-09" db="EMBL/GenBank/DDBJ databases">
        <authorList>
            <person name="Fulton L."/>
            <person name="Clifton S."/>
            <person name="Fulton B."/>
            <person name="Xu J."/>
            <person name="Minx P."/>
            <person name="Pepin K.H."/>
            <person name="Johnson M."/>
            <person name="Thiruvilangam P."/>
            <person name="Bhonagiri V."/>
            <person name="Nash W.E."/>
            <person name="Mardis E.R."/>
            <person name="Wilson R.K."/>
        </authorList>
    </citation>
    <scope>NUCLEOTIDE SEQUENCE [LARGE SCALE GENOMIC DNA]</scope>
    <source>
        <strain evidence="13 14">DSM 13275</strain>
    </source>
</reference>
<feature type="active site" description="Proton donor/acceptor" evidence="10">
    <location>
        <position position="114"/>
    </location>
</feature>
<sequence length="601" mass="65015">MKKLVKKYLVVLMSVFMVFAAVVPTTTVEAASKQLIIVNTKYNKLSFYENDKLVKKFNVASGKPSTPTPTGKTKVANKIVNRPYYSGGIPGGHPNNPLGNRWIGIFGGGTYAIHGNNKESSIGKHVSGGCIRMHNAEIRWLFPQVRVGCTVLIDYSTKTDAQIAKKYGVSFKEPIQPGWKTVNGQKKYLKANGKYAANEWLTISGKKYHFGANGLTDKGMQTIAGKKYYFDKNGVMKTGWITEGDFKYYFDPNGAAHIGWLELNGKSYYFDQTGAMVTGEQSIDGIDYTFNENGEAIAKWDVIKGNNRFSTATEISKMNYATGGTVVLVNGNAVADGIAATPLAASENASILLANTDNLPKETADRMKEIAPQKVIIVGGENAVSKALEAKIANDYAVEVQRIAGKDRYATSFEIAKALVESGAEIKTAYIVSGMGEADALSVASKAGADKQPIILTGKDSISPEMYEWLKEQNLEDAYFIGGNKVISDDVINSVNEITTNDVTANRIAGNNREETNAKVIEKLYKGGFSNVYAAKSNVLVDALSAGPMAAQRNCPVVLVNSRGLTDAQKNVLSGKYVDHVYQIGGGVSFKGMSELNSICK</sequence>
<dbReference type="InterPro" id="IPR018337">
    <property type="entry name" value="Cell_wall/Cho-bd_repeat"/>
</dbReference>
<dbReference type="Pfam" id="PF01473">
    <property type="entry name" value="Choline_bind_1"/>
    <property type="match status" value="1"/>
</dbReference>
<proteinExistence type="inferred from homology"/>
<dbReference type="Pfam" id="PF03734">
    <property type="entry name" value="YkuD"/>
    <property type="match status" value="1"/>
</dbReference>
<feature type="repeat" description="Cell wall-binding" evidence="9">
    <location>
        <begin position="257"/>
        <end position="276"/>
    </location>
</feature>
<keyword evidence="4" id="KW-0677">Repeat</keyword>
<dbReference type="FunFam" id="2.40.440.10:FF:000003">
    <property type="entry name" value="L,D-transpeptidase YciB"/>
    <property type="match status" value="1"/>
</dbReference>
<dbReference type="STRING" id="500633.CLOHIR_01025"/>
<dbReference type="AlphaFoldDB" id="B6FYS1"/>
<feature type="signal peptide" evidence="11">
    <location>
        <begin position="1"/>
        <end position="20"/>
    </location>
</feature>
<accession>B6FYS1</accession>
<feature type="repeat" description="Cell wall-binding" evidence="9">
    <location>
        <begin position="217"/>
        <end position="236"/>
    </location>
</feature>
<keyword evidence="5" id="KW-0378">Hydrolase</keyword>
<dbReference type="EMBL" id="ABWP01000045">
    <property type="protein sequence ID" value="EEA85302.1"/>
    <property type="molecule type" value="Genomic_DNA"/>
</dbReference>
<comment type="pathway">
    <text evidence="1 10">Cell wall biogenesis; peptidoglycan biosynthesis.</text>
</comment>
<evidence type="ECO:0000256" key="8">
    <source>
        <dbReference type="ARBA" id="ARBA00023316"/>
    </source>
</evidence>
<dbReference type="HOGENOM" id="CLU_419691_0_0_9"/>
<dbReference type="Gene3D" id="2.10.270.10">
    <property type="entry name" value="Cholin Binding"/>
    <property type="match status" value="2"/>
</dbReference>
<dbReference type="InterPro" id="IPR038063">
    <property type="entry name" value="Transpep_catalytic_dom"/>
</dbReference>
<keyword evidence="11" id="KW-0732">Signal</keyword>
<reference evidence="13 14" key="2">
    <citation type="submission" date="2008-10" db="EMBL/GenBank/DDBJ databases">
        <title>Draft genome sequence of Clostridium hiranonis (DSM 13275).</title>
        <authorList>
            <person name="Sudarsanam P."/>
            <person name="Ley R."/>
            <person name="Guruge J."/>
            <person name="Turnbaugh P.J."/>
            <person name="Mahowald M."/>
            <person name="Liep D."/>
            <person name="Gordon J."/>
        </authorList>
    </citation>
    <scope>NUCLEOTIDE SEQUENCE [LARGE SCALE GENOMIC DNA]</scope>
    <source>
        <strain evidence="13 14">DSM 13275</strain>
    </source>
</reference>
<dbReference type="PANTHER" id="PTHR30032">
    <property type="entry name" value="N-ACETYLMURAMOYL-L-ALANINE AMIDASE-RELATED"/>
    <property type="match status" value="1"/>
</dbReference>
<evidence type="ECO:0000256" key="6">
    <source>
        <dbReference type="ARBA" id="ARBA00022960"/>
    </source>
</evidence>
<dbReference type="OrthoDB" id="9800780at2"/>
<evidence type="ECO:0000259" key="12">
    <source>
        <dbReference type="PROSITE" id="PS52029"/>
    </source>
</evidence>
<dbReference type="InterPro" id="IPR005490">
    <property type="entry name" value="LD_TPept_cat_dom"/>
</dbReference>
<dbReference type="PANTHER" id="PTHR30032:SF8">
    <property type="entry name" value="GERMINATION-SPECIFIC N-ACETYLMURAMOYL-L-ALANINE AMIDASE"/>
    <property type="match status" value="1"/>
</dbReference>
<keyword evidence="14" id="KW-1185">Reference proteome</keyword>
<evidence type="ECO:0000313" key="14">
    <source>
        <dbReference type="Proteomes" id="UP000003178"/>
    </source>
</evidence>
<evidence type="ECO:0000256" key="11">
    <source>
        <dbReference type="SAM" id="SignalP"/>
    </source>
</evidence>
<evidence type="ECO:0000256" key="3">
    <source>
        <dbReference type="ARBA" id="ARBA00022679"/>
    </source>
</evidence>
<evidence type="ECO:0000256" key="5">
    <source>
        <dbReference type="ARBA" id="ARBA00022801"/>
    </source>
</evidence>
<name>B6FYS1_PEPHT</name>
<evidence type="ECO:0000256" key="9">
    <source>
        <dbReference type="PROSITE-ProRule" id="PRU00591"/>
    </source>
</evidence>
<evidence type="ECO:0000256" key="2">
    <source>
        <dbReference type="ARBA" id="ARBA00005992"/>
    </source>
</evidence>
<keyword evidence="3" id="KW-0808">Transferase</keyword>
<evidence type="ECO:0000256" key="4">
    <source>
        <dbReference type="ARBA" id="ARBA00022737"/>
    </source>
</evidence>
<protein>
    <submittedName>
        <fullName evidence="13">ErfK/YbiS/YcfS/YnhG</fullName>
    </submittedName>
</protein>
<dbReference type="UniPathway" id="UPA00219"/>
<dbReference type="RefSeq" id="WP_006439942.1">
    <property type="nucleotide sequence ID" value="NZ_DS995356.1"/>
</dbReference>
<dbReference type="GO" id="GO:0016787">
    <property type="term" value="F:hydrolase activity"/>
    <property type="evidence" value="ECO:0007669"/>
    <property type="project" value="UniProtKB-KW"/>
</dbReference>
<dbReference type="PROSITE" id="PS51170">
    <property type="entry name" value="CW"/>
    <property type="match status" value="3"/>
</dbReference>
<comment type="similarity">
    <text evidence="2">Belongs to the YkuD family.</text>
</comment>
<feature type="domain" description="L,D-TPase catalytic" evidence="12">
    <location>
        <begin position="34"/>
        <end position="154"/>
    </location>
</feature>
<dbReference type="SUPFAM" id="SSF141523">
    <property type="entry name" value="L,D-transpeptidase catalytic domain-like"/>
    <property type="match status" value="1"/>
</dbReference>
<dbReference type="Gene3D" id="2.40.440.10">
    <property type="entry name" value="L,D-transpeptidase catalytic domain-like"/>
    <property type="match status" value="1"/>
</dbReference>
<comment type="caution">
    <text evidence="13">The sequence shown here is derived from an EMBL/GenBank/DDBJ whole genome shotgun (WGS) entry which is preliminary data.</text>
</comment>
<dbReference type="InterPro" id="IPR051922">
    <property type="entry name" value="Bact_Sporulation_Assoc"/>
</dbReference>
<feature type="repeat" description="Cell wall-binding" evidence="9">
    <location>
        <begin position="237"/>
        <end position="256"/>
    </location>
</feature>
<dbReference type="SUPFAM" id="SSF69360">
    <property type="entry name" value="Cell wall binding repeat"/>
    <property type="match status" value="1"/>
</dbReference>
<dbReference type="Pfam" id="PF19127">
    <property type="entry name" value="Choline_bind_3"/>
    <property type="match status" value="2"/>
</dbReference>
<dbReference type="GO" id="GO:0009252">
    <property type="term" value="P:peptidoglycan biosynthetic process"/>
    <property type="evidence" value="ECO:0007669"/>
    <property type="project" value="UniProtKB-UniPathway"/>
</dbReference>
<dbReference type="eggNOG" id="COG1376">
    <property type="taxonomic scope" value="Bacteria"/>
</dbReference>
<dbReference type="Proteomes" id="UP000003178">
    <property type="component" value="Unassembled WGS sequence"/>
</dbReference>
<keyword evidence="8 10" id="KW-0961">Cell wall biogenesis/degradation</keyword>
<dbReference type="InterPro" id="IPR007253">
    <property type="entry name" value="Cell_wall-bd_2"/>
</dbReference>
<organism evidence="13 14">
    <name type="scientific">Peptacetobacter hiranonis (strain DSM 13275 / JCM 10541 / KCTC 15199 / TO-931)</name>
    <name type="common">Clostridium hiranonis</name>
    <dbReference type="NCBI Taxonomy" id="500633"/>
    <lineage>
        <taxon>Bacteria</taxon>
        <taxon>Bacillati</taxon>
        <taxon>Bacillota</taxon>
        <taxon>Clostridia</taxon>
        <taxon>Peptostreptococcales</taxon>
        <taxon>Peptostreptococcaceae</taxon>
        <taxon>Peptacetobacter</taxon>
    </lineage>
</organism>
<dbReference type="CDD" id="cd16913">
    <property type="entry name" value="YkuD_like"/>
    <property type="match status" value="1"/>
</dbReference>
<dbReference type="eggNOG" id="COG2247">
    <property type="taxonomic scope" value="Bacteria"/>
</dbReference>
<gene>
    <name evidence="13" type="ORF">CLOHIR_01025</name>
</gene>
<evidence type="ECO:0000256" key="1">
    <source>
        <dbReference type="ARBA" id="ARBA00004752"/>
    </source>
</evidence>
<evidence type="ECO:0000313" key="13">
    <source>
        <dbReference type="EMBL" id="EEA85302.1"/>
    </source>
</evidence>
<feature type="active site" description="Nucleophile" evidence="10">
    <location>
        <position position="130"/>
    </location>
</feature>
<dbReference type="GO" id="GO:0016740">
    <property type="term" value="F:transferase activity"/>
    <property type="evidence" value="ECO:0007669"/>
    <property type="project" value="UniProtKB-KW"/>
</dbReference>
<keyword evidence="6 10" id="KW-0133">Cell shape</keyword>
<dbReference type="Gene3D" id="3.40.50.12090">
    <property type="match status" value="2"/>
</dbReference>
<dbReference type="Pfam" id="PF04122">
    <property type="entry name" value="CW_binding_2"/>
    <property type="match status" value="3"/>
</dbReference>
<dbReference type="GO" id="GO:0008360">
    <property type="term" value="P:regulation of cell shape"/>
    <property type="evidence" value="ECO:0007669"/>
    <property type="project" value="UniProtKB-UniRule"/>
</dbReference>
<feature type="chain" id="PRO_5038761801" evidence="11">
    <location>
        <begin position="21"/>
        <end position="601"/>
    </location>
</feature>
<evidence type="ECO:0000256" key="7">
    <source>
        <dbReference type="ARBA" id="ARBA00022984"/>
    </source>
</evidence>
<dbReference type="eggNOG" id="COG5263">
    <property type="taxonomic scope" value="Bacteria"/>
</dbReference>
<dbReference type="GO" id="GO:0071555">
    <property type="term" value="P:cell wall organization"/>
    <property type="evidence" value="ECO:0007669"/>
    <property type="project" value="UniProtKB-UniRule"/>
</dbReference>
<dbReference type="PROSITE" id="PS52029">
    <property type="entry name" value="LD_TPASE"/>
    <property type="match status" value="1"/>
</dbReference>
<keyword evidence="7 10" id="KW-0573">Peptidoglycan synthesis</keyword>